<evidence type="ECO:0000313" key="2">
    <source>
        <dbReference type="Proteomes" id="UP000070589"/>
    </source>
</evidence>
<comment type="caution">
    <text evidence="1">The sequence shown here is derived from an EMBL/GenBank/DDBJ whole genome shotgun (WGS) entry which is preliminary data.</text>
</comment>
<evidence type="ECO:0008006" key="3">
    <source>
        <dbReference type="Google" id="ProtNLM"/>
    </source>
</evidence>
<name>A0A133U2V1_9EURY</name>
<dbReference type="Proteomes" id="UP000070589">
    <property type="component" value="Unassembled WGS sequence"/>
</dbReference>
<dbReference type="EMBL" id="LHXL01000112">
    <property type="protein sequence ID" value="KXA88509.1"/>
    <property type="molecule type" value="Genomic_DNA"/>
</dbReference>
<dbReference type="AlphaFoldDB" id="A0A133U2V1"/>
<reference evidence="1 2" key="1">
    <citation type="journal article" date="2016" name="Sci. Rep.">
        <title>Metabolic traits of an uncultured archaeal lineage -MSBL1- from brine pools of the Red Sea.</title>
        <authorList>
            <person name="Mwirichia R."/>
            <person name="Alam I."/>
            <person name="Rashid M."/>
            <person name="Vinu M."/>
            <person name="Ba-Alawi W."/>
            <person name="Anthony Kamau A."/>
            <person name="Kamanda Ngugi D."/>
            <person name="Goker M."/>
            <person name="Klenk H.P."/>
            <person name="Bajic V."/>
            <person name="Stingl U."/>
        </authorList>
    </citation>
    <scope>NUCLEOTIDE SEQUENCE [LARGE SCALE GENOMIC DNA]</scope>
    <source>
        <strain evidence="1">SCGC-AAA259D14</strain>
    </source>
</reference>
<protein>
    <recommendedName>
        <fullName evidence="3">Ribbon-helix-helix protein CopG domain-containing protein</fullName>
    </recommendedName>
</protein>
<gene>
    <name evidence="1" type="ORF">AKJ62_05020</name>
</gene>
<proteinExistence type="predicted"/>
<evidence type="ECO:0000313" key="1">
    <source>
        <dbReference type="EMBL" id="KXA88509.1"/>
    </source>
</evidence>
<keyword evidence="2" id="KW-1185">Reference proteome</keyword>
<accession>A0A133U2V1</accession>
<sequence>MKTTSFRLKDKEIKRLKEMTSEQDREKSKAARELLDLGWEYLMIRRYRGGEISLARLSEKLDKPLSETIDLLAELGIRSPISKEEVLQGYESLKQEY</sequence>
<organism evidence="1 2">
    <name type="scientific">candidate division MSBL1 archaeon SCGC-AAA259D14</name>
    <dbReference type="NCBI Taxonomy" id="1698261"/>
    <lineage>
        <taxon>Archaea</taxon>
        <taxon>Methanobacteriati</taxon>
        <taxon>Methanobacteriota</taxon>
        <taxon>candidate division MSBL1</taxon>
    </lineage>
</organism>